<dbReference type="eggNOG" id="arCOG06261">
    <property type="taxonomic scope" value="Archaea"/>
</dbReference>
<proteinExistence type="predicted"/>
<accession>E7QRH6</accession>
<reference evidence="2 4" key="1">
    <citation type="journal article" date="2014" name="ISME J.">
        <title>Trehalose/2-sulfotrehalose biosynthesis and glycine-betaine uptake are widely spread mechanisms for osmoadaptation in the Halobacteriales.</title>
        <authorList>
            <person name="Youssef N.H."/>
            <person name="Savage-Ashlock K.N."/>
            <person name="McCully A.L."/>
            <person name="Luedtke B."/>
            <person name="Shaw E.I."/>
            <person name="Hoff W.D."/>
            <person name="Elshahed M.S."/>
        </authorList>
    </citation>
    <scope>NUCLEOTIDE SEQUENCE [LARGE SCALE GENOMIC DNA]</scope>
    <source>
        <strain evidence="2 4">DX253</strain>
    </source>
</reference>
<feature type="transmembrane region" description="Helical" evidence="1">
    <location>
        <begin position="12"/>
        <end position="37"/>
    </location>
</feature>
<sequence>MAESVFDKETLLDLTVNIIPLGILAFFLILFVGFSAWGGSTLVGAVSLGLVIVPFALLALLTYIAALKIEATGGT</sequence>
<keyword evidence="1" id="KW-0812">Transmembrane</keyword>
<gene>
    <name evidence="3" type="ORF">SAMN05444342_0861</name>
    <name evidence="2" type="ORF">ZOD2009_06994</name>
</gene>
<keyword evidence="1" id="KW-1133">Transmembrane helix</keyword>
<feature type="transmembrane region" description="Helical" evidence="1">
    <location>
        <begin position="43"/>
        <end position="66"/>
    </location>
</feature>
<dbReference type="PATRIC" id="fig|797209.4.peg.1390"/>
<dbReference type="AlphaFoldDB" id="E7QRH6"/>
<evidence type="ECO:0000313" key="2">
    <source>
        <dbReference type="EMBL" id="EFW92595.1"/>
    </source>
</evidence>
<evidence type="ECO:0000313" key="4">
    <source>
        <dbReference type="Proteomes" id="UP000003751"/>
    </source>
</evidence>
<dbReference type="EMBL" id="AEMG01000006">
    <property type="protein sequence ID" value="EFW92595.1"/>
    <property type="molecule type" value="Genomic_DNA"/>
</dbReference>
<reference evidence="3" key="3">
    <citation type="submission" date="2016-11" db="EMBL/GenBank/DDBJ databases">
        <authorList>
            <person name="Jaros S."/>
            <person name="Januszkiewicz K."/>
            <person name="Wedrychowicz H."/>
        </authorList>
    </citation>
    <scope>NUCLEOTIDE SEQUENCE [LARGE SCALE GENOMIC DNA]</scope>
    <source>
        <strain evidence="3">DX253</strain>
    </source>
</reference>
<dbReference type="STRING" id="797209.GCA_000376445_00079"/>
<dbReference type="RefSeq" id="WP_007978330.1">
    <property type="nucleotide sequence ID" value="NZ_AEMG01000006.1"/>
</dbReference>
<reference evidence="5" key="2">
    <citation type="submission" date="2016-11" db="EMBL/GenBank/DDBJ databases">
        <authorList>
            <person name="Varghese N."/>
            <person name="Submissions S."/>
        </authorList>
    </citation>
    <scope>NUCLEOTIDE SEQUENCE [LARGE SCALE GENOMIC DNA]</scope>
    <source>
        <strain evidence="5">DX253</strain>
    </source>
</reference>
<name>E7QRH6_HALPU</name>
<dbReference type="EMBL" id="FRAN01000001">
    <property type="protein sequence ID" value="SHK18133.1"/>
    <property type="molecule type" value="Genomic_DNA"/>
</dbReference>
<organism evidence="2 4">
    <name type="scientific">Haladaptatus paucihalophilus DX253</name>
    <dbReference type="NCBI Taxonomy" id="797209"/>
    <lineage>
        <taxon>Archaea</taxon>
        <taxon>Methanobacteriati</taxon>
        <taxon>Methanobacteriota</taxon>
        <taxon>Stenosarchaea group</taxon>
        <taxon>Halobacteria</taxon>
        <taxon>Halobacteriales</taxon>
        <taxon>Haladaptataceae</taxon>
        <taxon>Haladaptatus</taxon>
    </lineage>
</organism>
<protein>
    <submittedName>
        <fullName evidence="2">Cox cluster protein</fullName>
    </submittedName>
</protein>
<dbReference type="Proteomes" id="UP000184203">
    <property type="component" value="Unassembled WGS sequence"/>
</dbReference>
<dbReference type="OrthoDB" id="306958at2157"/>
<evidence type="ECO:0000313" key="3">
    <source>
        <dbReference type="EMBL" id="SHK18133.1"/>
    </source>
</evidence>
<evidence type="ECO:0000313" key="5">
    <source>
        <dbReference type="Proteomes" id="UP000184203"/>
    </source>
</evidence>
<keyword evidence="5" id="KW-1185">Reference proteome</keyword>
<keyword evidence="1" id="KW-0472">Membrane</keyword>
<evidence type="ECO:0000256" key="1">
    <source>
        <dbReference type="SAM" id="Phobius"/>
    </source>
</evidence>
<dbReference type="Proteomes" id="UP000003751">
    <property type="component" value="Unassembled WGS sequence"/>
</dbReference>
<dbReference type="Pfam" id="PF20389">
    <property type="entry name" value="DUF6684"/>
    <property type="match status" value="1"/>
</dbReference>
<dbReference type="InterPro" id="IPR046506">
    <property type="entry name" value="DUF6684"/>
</dbReference>